<dbReference type="InterPro" id="IPR015943">
    <property type="entry name" value="WD40/YVTN_repeat-like_dom_sf"/>
</dbReference>
<comment type="caution">
    <text evidence="2">The sequence shown here is derived from an EMBL/GenBank/DDBJ whole genome shotgun (WGS) entry which is preliminary data.</text>
</comment>
<dbReference type="GO" id="GO:0005783">
    <property type="term" value="C:endoplasmic reticulum"/>
    <property type="evidence" value="ECO:0007669"/>
    <property type="project" value="TreeGrafter"/>
</dbReference>
<keyword evidence="3" id="KW-1185">Reference proteome</keyword>
<feature type="coiled-coil region" evidence="1">
    <location>
        <begin position="113"/>
        <end position="149"/>
    </location>
</feature>
<dbReference type="InterPro" id="IPR042410">
    <property type="entry name" value="WBSCR13"/>
</dbReference>
<accession>A0AAW2F384</accession>
<dbReference type="SUPFAM" id="SSF50978">
    <property type="entry name" value="WD40 repeat-like"/>
    <property type="match status" value="1"/>
</dbReference>
<dbReference type="Proteomes" id="UP001430953">
    <property type="component" value="Unassembled WGS sequence"/>
</dbReference>
<dbReference type="Gene3D" id="2.130.10.10">
    <property type="entry name" value="YVTN repeat-like/Quinoprotein amine dehydrogenase"/>
    <property type="match status" value="1"/>
</dbReference>
<dbReference type="EMBL" id="JADYXP020000015">
    <property type="protein sequence ID" value="KAL0109585.1"/>
    <property type="molecule type" value="Genomic_DNA"/>
</dbReference>
<dbReference type="PANTHER" id="PTHR44321">
    <property type="entry name" value="TRANSDUCIN BETA-LIKE PROTEIN 2"/>
    <property type="match status" value="1"/>
</dbReference>
<sequence>MATVSKDGTYRFYNTKIEFEKGEDPHVLMTGTWNTAAEASLALSPNAEVLVIAHGSSISFYSTITGVLDTTIEDIFFGPITCLAFDAMGEYLLAAGDKHIKIFRNVTGYRTAIESAKRKLEQRQTQATKERLEKMIRDNKELLEKMGEKCPE</sequence>
<dbReference type="PANTHER" id="PTHR44321:SF1">
    <property type="entry name" value="TRANSDUCIN BETA-LIKE PROTEIN 2"/>
    <property type="match status" value="1"/>
</dbReference>
<protein>
    <submittedName>
        <fullName evidence="2">Uncharacterized protein</fullName>
    </submittedName>
</protein>
<name>A0AAW2F384_9HYME</name>
<evidence type="ECO:0000313" key="2">
    <source>
        <dbReference type="EMBL" id="KAL0109585.1"/>
    </source>
</evidence>
<dbReference type="GO" id="GO:0030968">
    <property type="term" value="P:endoplasmic reticulum unfolded protein response"/>
    <property type="evidence" value="ECO:0007669"/>
    <property type="project" value="TreeGrafter"/>
</dbReference>
<proteinExistence type="predicted"/>
<keyword evidence="1" id="KW-0175">Coiled coil</keyword>
<dbReference type="InterPro" id="IPR036322">
    <property type="entry name" value="WD40_repeat_dom_sf"/>
</dbReference>
<gene>
    <name evidence="2" type="ORF">PUN28_014559</name>
</gene>
<evidence type="ECO:0000313" key="3">
    <source>
        <dbReference type="Proteomes" id="UP001430953"/>
    </source>
</evidence>
<reference evidence="2 3" key="1">
    <citation type="submission" date="2023-03" db="EMBL/GenBank/DDBJ databases">
        <title>High recombination rates correlate with genetic variation in Cardiocondyla obscurior ants.</title>
        <authorList>
            <person name="Errbii M."/>
        </authorList>
    </citation>
    <scope>NUCLEOTIDE SEQUENCE [LARGE SCALE GENOMIC DNA]</scope>
    <source>
        <strain evidence="2">Alpha-2009</strain>
        <tissue evidence="2">Whole body</tissue>
    </source>
</reference>
<organism evidence="2 3">
    <name type="scientific">Cardiocondyla obscurior</name>
    <dbReference type="NCBI Taxonomy" id="286306"/>
    <lineage>
        <taxon>Eukaryota</taxon>
        <taxon>Metazoa</taxon>
        <taxon>Ecdysozoa</taxon>
        <taxon>Arthropoda</taxon>
        <taxon>Hexapoda</taxon>
        <taxon>Insecta</taxon>
        <taxon>Pterygota</taxon>
        <taxon>Neoptera</taxon>
        <taxon>Endopterygota</taxon>
        <taxon>Hymenoptera</taxon>
        <taxon>Apocrita</taxon>
        <taxon>Aculeata</taxon>
        <taxon>Formicoidea</taxon>
        <taxon>Formicidae</taxon>
        <taxon>Myrmicinae</taxon>
        <taxon>Cardiocondyla</taxon>
    </lineage>
</organism>
<dbReference type="AlphaFoldDB" id="A0AAW2F384"/>
<evidence type="ECO:0000256" key="1">
    <source>
        <dbReference type="SAM" id="Coils"/>
    </source>
</evidence>